<dbReference type="EMBL" id="BQXS01000436">
    <property type="protein sequence ID" value="GKT28685.1"/>
    <property type="molecule type" value="Genomic_DNA"/>
</dbReference>
<keyword evidence="1" id="KW-0808">Transferase</keyword>
<keyword evidence="4" id="KW-0255">Endonuclease</keyword>
<gene>
    <name evidence="9" type="ORF">ADUPG1_000809</name>
</gene>
<dbReference type="SUPFAM" id="SSF56672">
    <property type="entry name" value="DNA/RNA polymerases"/>
    <property type="match status" value="1"/>
</dbReference>
<evidence type="ECO:0000313" key="9">
    <source>
        <dbReference type="EMBL" id="GKT28685.1"/>
    </source>
</evidence>
<feature type="domain" description="Reverse transcriptase RNase H-like" evidence="7">
    <location>
        <begin position="71"/>
        <end position="173"/>
    </location>
</feature>
<keyword evidence="6" id="KW-0695">RNA-directed DNA polymerase</keyword>
<dbReference type="Pfam" id="PF17917">
    <property type="entry name" value="RT_RNaseH"/>
    <property type="match status" value="1"/>
</dbReference>
<evidence type="ECO:0000256" key="6">
    <source>
        <dbReference type="ARBA" id="ARBA00022918"/>
    </source>
</evidence>
<evidence type="ECO:0000259" key="8">
    <source>
        <dbReference type="Pfam" id="PF17921"/>
    </source>
</evidence>
<dbReference type="InterPro" id="IPR043502">
    <property type="entry name" value="DNA/RNA_pol_sf"/>
</dbReference>
<feature type="domain" description="Integrase zinc-binding" evidence="8">
    <location>
        <begin position="252"/>
        <end position="299"/>
    </location>
</feature>
<reference evidence="9" key="1">
    <citation type="submission" date="2022-03" db="EMBL/GenBank/DDBJ databases">
        <title>Draft genome sequence of Aduncisulcus paluster, a free-living microaerophilic Fornicata.</title>
        <authorList>
            <person name="Yuyama I."/>
            <person name="Kume K."/>
            <person name="Tamura T."/>
            <person name="Inagaki Y."/>
            <person name="Hashimoto T."/>
        </authorList>
    </citation>
    <scope>NUCLEOTIDE SEQUENCE</scope>
    <source>
        <strain evidence="9">NY0171</strain>
    </source>
</reference>
<accession>A0ABQ5KBV3</accession>
<comment type="caution">
    <text evidence="9">The sequence shown here is derived from an EMBL/GenBank/DDBJ whole genome shotgun (WGS) entry which is preliminary data.</text>
</comment>
<evidence type="ECO:0000256" key="1">
    <source>
        <dbReference type="ARBA" id="ARBA00022679"/>
    </source>
</evidence>
<proteinExistence type="predicted"/>
<feature type="non-terminal residue" evidence="9">
    <location>
        <position position="300"/>
    </location>
</feature>
<dbReference type="Gene3D" id="1.10.340.70">
    <property type="match status" value="1"/>
</dbReference>
<dbReference type="PANTHER" id="PTHR37984">
    <property type="entry name" value="PROTEIN CBG26694"/>
    <property type="match status" value="1"/>
</dbReference>
<name>A0ABQ5KBV3_9EUKA</name>
<protein>
    <submittedName>
        <fullName evidence="9">Uncharacterized protein</fullName>
    </submittedName>
</protein>
<dbReference type="CDD" id="cd09274">
    <property type="entry name" value="RNase_HI_RT_Ty3"/>
    <property type="match status" value="1"/>
</dbReference>
<dbReference type="InterPro" id="IPR041373">
    <property type="entry name" value="RT_RNaseH"/>
</dbReference>
<dbReference type="PANTHER" id="PTHR37984:SF5">
    <property type="entry name" value="PROTEIN NYNRIN-LIKE"/>
    <property type="match status" value="1"/>
</dbReference>
<evidence type="ECO:0000256" key="5">
    <source>
        <dbReference type="ARBA" id="ARBA00022801"/>
    </source>
</evidence>
<evidence type="ECO:0000256" key="4">
    <source>
        <dbReference type="ARBA" id="ARBA00022759"/>
    </source>
</evidence>
<keyword evidence="3" id="KW-0540">Nuclease</keyword>
<keyword evidence="5" id="KW-0378">Hydrolase</keyword>
<keyword evidence="2" id="KW-0548">Nucleotidyltransferase</keyword>
<dbReference type="InterPro" id="IPR041588">
    <property type="entry name" value="Integrase_H2C2"/>
</dbReference>
<keyword evidence="10" id="KW-1185">Reference proteome</keyword>
<sequence length="300" mass="34561">MARPSNKSDVRSFLGMINFIRDFIPSCSSLCARLYRLTEKETKFEWTEEVDTDFIKLKAVIKNAVCLTFPDDTQELHLFTDASDYGIGAILLQRDSEGISRPLAFISKILNSTQLRWSTYEKEAWSIVFAVHKLDYFLRGKHFVLHTDHRNLTFLKSSPNAKVGRWFLTLSEYSYDIKHIQGTRNGAADCLSRLPVNRGPFKNIRLSQIKDDGLFRELKDLQKKIPPEKKLETSEDGLLIKESGELYIPEDPDFRTKLLTWGHSSLLAGHKGINSTLKFLKRNRILWTGIRKDISVFVSE</sequence>
<dbReference type="Gene3D" id="3.30.70.270">
    <property type="match status" value="1"/>
</dbReference>
<dbReference type="Proteomes" id="UP001057375">
    <property type="component" value="Unassembled WGS sequence"/>
</dbReference>
<evidence type="ECO:0000256" key="3">
    <source>
        <dbReference type="ARBA" id="ARBA00022722"/>
    </source>
</evidence>
<dbReference type="InterPro" id="IPR050951">
    <property type="entry name" value="Retrovirus_Pol_polyprotein"/>
</dbReference>
<organism evidence="9 10">
    <name type="scientific">Aduncisulcus paluster</name>
    <dbReference type="NCBI Taxonomy" id="2918883"/>
    <lineage>
        <taxon>Eukaryota</taxon>
        <taxon>Metamonada</taxon>
        <taxon>Carpediemonas-like organisms</taxon>
        <taxon>Aduncisulcus</taxon>
    </lineage>
</organism>
<dbReference type="Pfam" id="PF17921">
    <property type="entry name" value="Integrase_H2C2"/>
    <property type="match status" value="1"/>
</dbReference>
<dbReference type="InterPro" id="IPR043128">
    <property type="entry name" value="Rev_trsase/Diguanyl_cyclase"/>
</dbReference>
<evidence type="ECO:0000313" key="10">
    <source>
        <dbReference type="Proteomes" id="UP001057375"/>
    </source>
</evidence>
<evidence type="ECO:0000256" key="2">
    <source>
        <dbReference type="ARBA" id="ARBA00022695"/>
    </source>
</evidence>
<evidence type="ECO:0000259" key="7">
    <source>
        <dbReference type="Pfam" id="PF17917"/>
    </source>
</evidence>